<evidence type="ECO:0000259" key="2">
    <source>
        <dbReference type="Pfam" id="PF07695"/>
    </source>
</evidence>
<accession>A0A9D7XIX4</accession>
<feature type="transmembrane region" description="Helical" evidence="1">
    <location>
        <begin position="38"/>
        <end position="58"/>
    </location>
</feature>
<reference evidence="3" key="1">
    <citation type="submission" date="2020-10" db="EMBL/GenBank/DDBJ databases">
        <title>Connecting structure to function with the recovery of over 1000 high-quality activated sludge metagenome-assembled genomes encoding full-length rRNA genes using long-read sequencing.</title>
        <authorList>
            <person name="Singleton C.M."/>
            <person name="Petriglieri F."/>
            <person name="Kristensen J.M."/>
            <person name="Kirkegaard R.H."/>
            <person name="Michaelsen T.Y."/>
            <person name="Andersen M.H."/>
            <person name="Karst S.M."/>
            <person name="Dueholm M.S."/>
            <person name="Nielsen P.H."/>
            <person name="Albertsen M."/>
        </authorList>
    </citation>
    <scope>NUCLEOTIDE SEQUENCE</scope>
    <source>
        <strain evidence="3">Skiv_18-Q3-R9-52_MAXAC.067</strain>
    </source>
</reference>
<evidence type="ECO:0000313" key="3">
    <source>
        <dbReference type="EMBL" id="MBK9797732.1"/>
    </source>
</evidence>
<dbReference type="Pfam" id="PF07695">
    <property type="entry name" value="7TMR-DISM_7TM"/>
    <property type="match status" value="1"/>
</dbReference>
<proteinExistence type="predicted"/>
<feature type="transmembrane region" description="Helical" evidence="1">
    <location>
        <begin position="185"/>
        <end position="205"/>
    </location>
</feature>
<feature type="transmembrane region" description="Helical" evidence="1">
    <location>
        <begin position="70"/>
        <end position="90"/>
    </location>
</feature>
<dbReference type="AlphaFoldDB" id="A0A9D7XIX4"/>
<dbReference type="InterPro" id="IPR011623">
    <property type="entry name" value="7TMR_DISM_rcpt_extracell_dom1"/>
</dbReference>
<keyword evidence="1" id="KW-0812">Transmembrane</keyword>
<feature type="transmembrane region" description="Helical" evidence="1">
    <location>
        <begin position="157"/>
        <end position="179"/>
    </location>
</feature>
<evidence type="ECO:0000313" key="4">
    <source>
        <dbReference type="Proteomes" id="UP000886657"/>
    </source>
</evidence>
<evidence type="ECO:0000256" key="1">
    <source>
        <dbReference type="SAM" id="Phobius"/>
    </source>
</evidence>
<dbReference type="EMBL" id="JADKIO010000011">
    <property type="protein sequence ID" value="MBK9797732.1"/>
    <property type="molecule type" value="Genomic_DNA"/>
</dbReference>
<dbReference type="Proteomes" id="UP000886657">
    <property type="component" value="Unassembled WGS sequence"/>
</dbReference>
<sequence>MQLLDWPFLDALQTGALAALFVSFGTDAFSRRDKMMGWLSLSCLLVGLRHAVLAVGTLPTLNPDLVDRAQSLLVAFGFIALTAAFAELFPAQVPRRFPVWIALAMIPNYIRNLLLPHPSFLDTWMHNAANIIYLVGCGCILHWTLQARQNGDPMGRRLFPGFLGLTLPVVIEIAALSLFDQKIRLSGFSLVALAMGIGTSWRWLVSNAMEANLQSAEAEVDVWRSLIPGSAFRTDRPSPLMDGLFGPSWPDRIRSAPDQPLVGSDGFTYRFRSRFLHENERVGWYERDEETQPGHQGFLSGWTVGLGMDDPSENARIQSLLRSWGADVQLWGTIPPREGPYPSVLLWAREPSILSVWREDDLGRRRPRWIQIGGPITDGPHARLAFGPSESGLQRTLERLLSRG</sequence>
<keyword evidence="1" id="KW-1133">Transmembrane helix</keyword>
<name>A0A9D7XIX4_9BACT</name>
<comment type="caution">
    <text evidence="3">The sequence shown here is derived from an EMBL/GenBank/DDBJ whole genome shotgun (WGS) entry which is preliminary data.</text>
</comment>
<protein>
    <recommendedName>
        <fullName evidence="2">7TM-DISM receptor extracellular domain-containing protein</fullName>
    </recommendedName>
</protein>
<gene>
    <name evidence="3" type="ORF">IPP58_14830</name>
</gene>
<keyword evidence="1" id="KW-0472">Membrane</keyword>
<feature type="transmembrane region" description="Helical" evidence="1">
    <location>
        <begin position="127"/>
        <end position="145"/>
    </location>
</feature>
<feature type="domain" description="7TM-DISM receptor extracellular" evidence="2">
    <location>
        <begin position="9"/>
        <end position="194"/>
    </location>
</feature>
<organism evidence="3 4">
    <name type="scientific">Candidatus Geothrix skivensis</name>
    <dbReference type="NCBI Taxonomy" id="2954439"/>
    <lineage>
        <taxon>Bacteria</taxon>
        <taxon>Pseudomonadati</taxon>
        <taxon>Acidobacteriota</taxon>
        <taxon>Holophagae</taxon>
        <taxon>Holophagales</taxon>
        <taxon>Holophagaceae</taxon>
        <taxon>Geothrix</taxon>
    </lineage>
</organism>